<protein>
    <submittedName>
        <fullName evidence="2">Agmatine deiminase family protein</fullName>
    </submittedName>
</protein>
<keyword evidence="3" id="KW-1185">Reference proteome</keyword>
<reference evidence="3" key="1">
    <citation type="journal article" date="2019" name="Int. J. Syst. Evol. Microbiol.">
        <title>The Global Catalogue of Microorganisms (GCM) 10K type strain sequencing project: providing services to taxonomists for standard genome sequencing and annotation.</title>
        <authorList>
            <consortium name="The Broad Institute Genomics Platform"/>
            <consortium name="The Broad Institute Genome Sequencing Center for Infectious Disease"/>
            <person name="Wu L."/>
            <person name="Ma J."/>
        </authorList>
    </citation>
    <scope>NUCLEOTIDE SEQUENCE [LARGE SCALE GENOMIC DNA]</scope>
    <source>
        <strain evidence="3">JCM 18956</strain>
    </source>
</reference>
<dbReference type="SUPFAM" id="SSF55909">
    <property type="entry name" value="Pentein"/>
    <property type="match status" value="1"/>
</dbReference>
<dbReference type="Gene3D" id="3.75.10.10">
    <property type="entry name" value="L-arginine/glycine Amidinotransferase, Chain A"/>
    <property type="match status" value="1"/>
</dbReference>
<dbReference type="PANTHER" id="PTHR31377">
    <property type="entry name" value="AGMATINE DEIMINASE-RELATED"/>
    <property type="match status" value="1"/>
</dbReference>
<dbReference type="Proteomes" id="UP001501295">
    <property type="component" value="Unassembled WGS sequence"/>
</dbReference>
<proteinExistence type="predicted"/>
<organism evidence="2 3">
    <name type="scientific">Frondihabitans cladoniiphilus</name>
    <dbReference type="NCBI Taxonomy" id="715785"/>
    <lineage>
        <taxon>Bacteria</taxon>
        <taxon>Bacillati</taxon>
        <taxon>Actinomycetota</taxon>
        <taxon>Actinomycetes</taxon>
        <taxon>Micrococcales</taxon>
        <taxon>Microbacteriaceae</taxon>
        <taxon>Frondihabitans</taxon>
    </lineage>
</organism>
<dbReference type="PANTHER" id="PTHR31377:SF0">
    <property type="entry name" value="AGMATINE DEIMINASE-RELATED"/>
    <property type="match status" value="1"/>
</dbReference>
<evidence type="ECO:0000256" key="1">
    <source>
        <dbReference type="ARBA" id="ARBA00022801"/>
    </source>
</evidence>
<gene>
    <name evidence="2" type="ORF">GCM10025780_28070</name>
</gene>
<dbReference type="InterPro" id="IPR007466">
    <property type="entry name" value="Peptidyl-Arg-deiminase_porph"/>
</dbReference>
<evidence type="ECO:0000313" key="2">
    <source>
        <dbReference type="EMBL" id="GAA4681093.1"/>
    </source>
</evidence>
<dbReference type="EMBL" id="BAABLM010000005">
    <property type="protein sequence ID" value="GAA4681093.1"/>
    <property type="molecule type" value="Genomic_DNA"/>
</dbReference>
<dbReference type="Pfam" id="PF04371">
    <property type="entry name" value="PAD_porph"/>
    <property type="match status" value="1"/>
</dbReference>
<evidence type="ECO:0000313" key="3">
    <source>
        <dbReference type="Proteomes" id="UP001501295"/>
    </source>
</evidence>
<keyword evidence="1" id="KW-0378">Hydrolase</keyword>
<sequence length="362" mass="38357">MSGGAAVSGGAAGVGAWRMPAEPERHERLWMAFPRGGYTLGDDDASAEAARTAWASVANAAAEFEPVTVVVDPTATRDARRHLSGEITILEAPLDDAWMRDIGPTFVVPSGGFAEGGVEQKLGAVDWTFNGWGAQPWASWEADREIGSFVARAAGACILPSLLVNEGGAIHVDGRGTVLVTETVQLDPGRNPYADRARVEAELARTLGATHVIWLPRGLSRDYEEFGTRGHVDMVAAIPAPGVLLLHSQPDPAHPDHAVMASLRSFLSETVDAEGRPWEIVDLPAPSELRDSAGFVDHNYVNHLVVNGGVLACGFDDPVADARAASVLASVYPGRRVVTLDAREIFARGGGIHCITQQQPAV</sequence>
<comment type="caution">
    <text evidence="2">The sequence shown here is derived from an EMBL/GenBank/DDBJ whole genome shotgun (WGS) entry which is preliminary data.</text>
</comment>
<name>A0ABP8W5H4_9MICO</name>
<accession>A0ABP8W5H4</accession>